<gene>
    <name evidence="2" type="primary">ASTN1</name>
    <name evidence="2" type="ORF">BLAG_LOCUS23096</name>
</gene>
<dbReference type="InterPro" id="IPR040685">
    <property type="entry name" value="Annexin-like"/>
</dbReference>
<evidence type="ECO:0000259" key="1">
    <source>
        <dbReference type="SMART" id="SM00457"/>
    </source>
</evidence>
<dbReference type="SMART" id="SM00457">
    <property type="entry name" value="MACPF"/>
    <property type="match status" value="1"/>
</dbReference>
<protein>
    <submittedName>
        <fullName evidence="2">ASTN1 protein</fullName>
    </submittedName>
</protein>
<organism evidence="2 3">
    <name type="scientific">Branchiostoma lanceolatum</name>
    <name type="common">Common lancelet</name>
    <name type="synonym">Amphioxus lanceolatum</name>
    <dbReference type="NCBI Taxonomy" id="7740"/>
    <lineage>
        <taxon>Eukaryota</taxon>
        <taxon>Metazoa</taxon>
        <taxon>Chordata</taxon>
        <taxon>Cephalochordata</taxon>
        <taxon>Leptocardii</taxon>
        <taxon>Amphioxiformes</taxon>
        <taxon>Branchiostomatidae</taxon>
        <taxon>Branchiostoma</taxon>
    </lineage>
</organism>
<dbReference type="AlphaFoldDB" id="A0A8K0A9X6"/>
<keyword evidence="3" id="KW-1185">Reference proteome</keyword>
<feature type="domain" description="MACPF" evidence="1">
    <location>
        <begin position="354"/>
        <end position="542"/>
    </location>
</feature>
<dbReference type="SUPFAM" id="SSF49265">
    <property type="entry name" value="Fibronectin type III"/>
    <property type="match status" value="1"/>
</dbReference>
<dbReference type="InterPro" id="IPR020864">
    <property type="entry name" value="MACPF"/>
</dbReference>
<dbReference type="PANTHER" id="PTHR16592">
    <property type="entry name" value="ASTROTACTIN-1-LIKE"/>
    <property type="match status" value="1"/>
</dbReference>
<dbReference type="InterPro" id="IPR026995">
    <property type="entry name" value="Astrotactin"/>
</dbReference>
<dbReference type="OrthoDB" id="9934301at2759"/>
<sequence>MLFNCMILPKLDYCDVVYTYGDTPHQVSRVVKPEQLDVHASNRCLPPAVDTADSVASVWKTRVDALSFTHEDDFVRSFGPVYAGDGGTENGVCKTGVIEGSSGCQQCPPWLQLTGDGFGCYDHTREVDCSDGYDGGCDHTCARVNTSHNGNYTRVTMACSCREGYRLAADGRACLFSPVCSATVCGCNAANIPAGGRYNTTEEGHGTCVCNLACCRNLQVCKSEGDCELKQCVQKPKHGDSESTPADEHQTYPLGFRQMQYGYNGRTERITKAPIFQLTYSTNYSLSPLLVPDEVELTTAVRTDCQNYTGPVVPLRQQENTPNVRPGRPYIQTSSPEDIRQAGRMEDQGFRFSQEISVFGEDYRVYLRHTTLTADVKNTLGRLTAHRPRSDFIRVMEKFGTHYISQAVFGHREENVVYYQSLELANWIWATFTDSEGNQSFQAFVHSTLRAQEDTKPSESELHDGIQRVPDVETDSDRHSDRVQTVLRSWGRCAAEGCCTTAGTVMAEPALLYITAPTPLYELLRDKGTKEVFRRAFLSYLWCNGEGEVAGDTCRCDRHPSYPGHTLACAPPPKPSLYQPLADQPTDNILAVAWQHVGREIGVHVTDYQFVVREVRSVDIGLHGDDFANHPELTVSILDDVTYNRADSCYGRGLTHQGSVWTFSLLLMCLKPDTSYRISLRVLTRGGAVSPSDVLVLRTECQMPQLNHQPSGVADALYNLYAGYTSPLAQDMVFRILTSLNTIGLYDVAKTYEEKYDDFLLRTQEELGLTRTLLIRASLATLSRRCKTQTKSGKIVRKVRRRYRCSFEGIDTRKGIREAILMEMGRYCVKYEEKYDSYDWKMSMYEE</sequence>
<evidence type="ECO:0000313" key="3">
    <source>
        <dbReference type="Proteomes" id="UP000838412"/>
    </source>
</evidence>
<dbReference type="InterPro" id="IPR036116">
    <property type="entry name" value="FN3_sf"/>
</dbReference>
<dbReference type="Proteomes" id="UP000838412">
    <property type="component" value="Chromosome 8"/>
</dbReference>
<dbReference type="InterPro" id="IPR045574">
    <property type="entry name" value="ASTN1_2_Fn3"/>
</dbReference>
<dbReference type="Pfam" id="PF18411">
    <property type="entry name" value="Annexin_2"/>
    <property type="match status" value="1"/>
</dbReference>
<reference evidence="2" key="1">
    <citation type="submission" date="2022-01" db="EMBL/GenBank/DDBJ databases">
        <authorList>
            <person name="Braso-Vives M."/>
        </authorList>
    </citation>
    <scope>NUCLEOTIDE SEQUENCE</scope>
</reference>
<dbReference type="EMBL" id="OV696693">
    <property type="protein sequence ID" value="CAH1270940.1"/>
    <property type="molecule type" value="Genomic_DNA"/>
</dbReference>
<accession>A0A8K0A9X6</accession>
<dbReference type="GO" id="GO:0001764">
    <property type="term" value="P:neuron migration"/>
    <property type="evidence" value="ECO:0007669"/>
    <property type="project" value="InterPro"/>
</dbReference>
<evidence type="ECO:0000313" key="2">
    <source>
        <dbReference type="EMBL" id="CAH1270940.1"/>
    </source>
</evidence>
<dbReference type="Gene3D" id="2.10.25.10">
    <property type="entry name" value="Laminin"/>
    <property type="match status" value="1"/>
</dbReference>
<name>A0A8K0A9X6_BRALA</name>
<dbReference type="PANTHER" id="PTHR16592:SF9">
    <property type="entry name" value="ASTROTACTIN-1-LIKE"/>
    <property type="match status" value="1"/>
</dbReference>
<dbReference type="Pfam" id="PF19743">
    <property type="entry name" value="ASTN1_2_fn3"/>
    <property type="match status" value="1"/>
</dbReference>
<proteinExistence type="predicted"/>